<organism evidence="2 3">
    <name type="scientific">Chlamydomonas incerta</name>
    <dbReference type="NCBI Taxonomy" id="51695"/>
    <lineage>
        <taxon>Eukaryota</taxon>
        <taxon>Viridiplantae</taxon>
        <taxon>Chlorophyta</taxon>
        <taxon>core chlorophytes</taxon>
        <taxon>Chlorophyceae</taxon>
        <taxon>CS clade</taxon>
        <taxon>Chlamydomonadales</taxon>
        <taxon>Chlamydomonadaceae</taxon>
        <taxon>Chlamydomonas</taxon>
    </lineage>
</organism>
<feature type="compositionally biased region" description="Low complexity" evidence="1">
    <location>
        <begin position="2129"/>
        <end position="2141"/>
    </location>
</feature>
<feature type="region of interest" description="Disordered" evidence="1">
    <location>
        <begin position="2129"/>
        <end position="2219"/>
    </location>
</feature>
<feature type="compositionally biased region" description="Low complexity" evidence="1">
    <location>
        <begin position="1950"/>
        <end position="1968"/>
    </location>
</feature>
<accession>A0A835VX53</accession>
<feature type="compositionally biased region" description="Low complexity" evidence="1">
    <location>
        <begin position="1398"/>
        <end position="1415"/>
    </location>
</feature>
<feature type="compositionally biased region" description="Low complexity" evidence="1">
    <location>
        <begin position="2187"/>
        <end position="2209"/>
    </location>
</feature>
<feature type="compositionally biased region" description="Low complexity" evidence="1">
    <location>
        <begin position="2360"/>
        <end position="2373"/>
    </location>
</feature>
<evidence type="ECO:0000313" key="2">
    <source>
        <dbReference type="EMBL" id="KAG2432597.1"/>
    </source>
</evidence>
<dbReference type="SUPFAM" id="SSF55073">
    <property type="entry name" value="Nucleotide cyclase"/>
    <property type="match status" value="1"/>
</dbReference>
<dbReference type="PANTHER" id="PTHR43081:SF1">
    <property type="entry name" value="ADENYLATE CYCLASE, TERMINAL-DIFFERENTIATION SPECIFIC"/>
    <property type="match status" value="1"/>
</dbReference>
<feature type="region of interest" description="Disordered" evidence="1">
    <location>
        <begin position="1678"/>
        <end position="1729"/>
    </location>
</feature>
<dbReference type="InterPro" id="IPR029787">
    <property type="entry name" value="Nucleotide_cyclase"/>
</dbReference>
<evidence type="ECO:0000256" key="1">
    <source>
        <dbReference type="SAM" id="MobiDB-lite"/>
    </source>
</evidence>
<gene>
    <name evidence="2" type="ORF">HXX76_008937</name>
</gene>
<feature type="compositionally biased region" description="Gly residues" evidence="1">
    <location>
        <begin position="1678"/>
        <end position="1691"/>
    </location>
</feature>
<dbReference type="SUPFAM" id="SSF53850">
    <property type="entry name" value="Periplasmic binding protein-like II"/>
    <property type="match status" value="1"/>
</dbReference>
<feature type="region of interest" description="Disordered" evidence="1">
    <location>
        <begin position="1277"/>
        <end position="1351"/>
    </location>
</feature>
<feature type="compositionally biased region" description="Low complexity" evidence="1">
    <location>
        <begin position="2333"/>
        <end position="2349"/>
    </location>
</feature>
<feature type="region of interest" description="Disordered" evidence="1">
    <location>
        <begin position="1380"/>
        <end position="1447"/>
    </location>
</feature>
<feature type="compositionally biased region" description="Gly residues" evidence="1">
    <location>
        <begin position="1535"/>
        <end position="1549"/>
    </location>
</feature>
<evidence type="ECO:0000313" key="3">
    <source>
        <dbReference type="Proteomes" id="UP000650467"/>
    </source>
</evidence>
<feature type="region of interest" description="Disordered" evidence="1">
    <location>
        <begin position="1917"/>
        <end position="1968"/>
    </location>
</feature>
<keyword evidence="3" id="KW-1185">Reference proteome</keyword>
<feature type="region of interest" description="Disordered" evidence="1">
    <location>
        <begin position="1796"/>
        <end position="1847"/>
    </location>
</feature>
<feature type="compositionally biased region" description="Low complexity" evidence="1">
    <location>
        <begin position="1160"/>
        <end position="1179"/>
    </location>
</feature>
<feature type="region of interest" description="Disordered" evidence="1">
    <location>
        <begin position="1520"/>
        <end position="1580"/>
    </location>
</feature>
<reference evidence="2" key="1">
    <citation type="journal article" date="2020" name="bioRxiv">
        <title>Comparative genomics of Chlamydomonas.</title>
        <authorList>
            <person name="Craig R.J."/>
            <person name="Hasan A.R."/>
            <person name="Ness R.W."/>
            <person name="Keightley P.D."/>
        </authorList>
    </citation>
    <scope>NUCLEOTIDE SEQUENCE</scope>
    <source>
        <strain evidence="2">SAG 7.73</strain>
    </source>
</reference>
<feature type="region of interest" description="Disordered" evidence="1">
    <location>
        <begin position="1160"/>
        <end position="1193"/>
    </location>
</feature>
<proteinExistence type="predicted"/>
<dbReference type="InterPro" id="IPR050697">
    <property type="entry name" value="Adenylyl/Guanylyl_Cyclase_3/4"/>
</dbReference>
<evidence type="ECO:0008006" key="4">
    <source>
        <dbReference type="Google" id="ProtNLM"/>
    </source>
</evidence>
<comment type="caution">
    <text evidence="2">The sequence shown here is derived from an EMBL/GenBank/DDBJ whole genome shotgun (WGS) entry which is preliminary data.</text>
</comment>
<dbReference type="EMBL" id="JAEHOC010000021">
    <property type="protein sequence ID" value="KAG2432597.1"/>
    <property type="molecule type" value="Genomic_DNA"/>
</dbReference>
<feature type="compositionally biased region" description="Gly residues" evidence="1">
    <location>
        <begin position="1326"/>
        <end position="1336"/>
    </location>
</feature>
<feature type="compositionally biased region" description="Low complexity" evidence="1">
    <location>
        <begin position="1303"/>
        <end position="1325"/>
    </location>
</feature>
<dbReference type="PANTHER" id="PTHR43081">
    <property type="entry name" value="ADENYLATE CYCLASE, TERMINAL-DIFFERENTIATION SPECIFIC-RELATED"/>
    <property type="match status" value="1"/>
</dbReference>
<dbReference type="OrthoDB" id="547389at2759"/>
<feature type="compositionally biased region" description="Low complexity" evidence="1">
    <location>
        <begin position="1209"/>
        <end position="1243"/>
    </location>
</feature>
<protein>
    <recommendedName>
        <fullName evidence="4">Guanylate cyclase domain-containing protein</fullName>
    </recommendedName>
</protein>
<feature type="region of interest" description="Disordered" evidence="1">
    <location>
        <begin position="2300"/>
        <end position="2386"/>
    </location>
</feature>
<feature type="region of interest" description="Disordered" evidence="1">
    <location>
        <begin position="2011"/>
        <end position="2042"/>
    </location>
</feature>
<sequence>MYGSYNSIPAALAQTFLYYQPHLFEQHDISVPHTWEEVAEIAEKHHGRDLNQDGEREIGICMDVSQSCGIYMNSLLVMLATMIQARGPTDGVVLDPDTLELLAAGEPLREALQLFARLQAVSIPSDMPCYAFYSQLHAKGRCLMTIGMPSAFKLGSHQRFPGPLHGKLGIVPVPGSERVLDRSSGRLVPCTLERCPYATRVVRPSTGEEVLVNKVNVFDTASMAINRLKPLYRQAAALRMLSFVFGPAGSKAIAMDPTSEAGVIRYSQLDLNEWLAAGYERSNTESYLAETVKMLDFPNTFLELRFPGVFDVQDRMTNLIRSVVWGNVSFAAAEAKWAADIRGVVEARGGVRGLGPAYRRSLGIMTINPKLTEWETLPADVCQSAIQLHHSTIRRAADTFHGYESATGTKGDSFILAFAGATDCARFCMHVQEALSSPDTPWPAALLASPLAGVVMLQPPQLDALQQQALRAMCGPSILSSLLRPAALGGGGGAATGVATGGQQQTSMRRVAEASAALPHSRSHGQGLRVASGGVGVARSSRVDYLALQCDAVVSAAAAAAGAAATARAAEEWGGSASAGIAAVGAVVSSEALTFQHLAAAQQGSLSQPLSQLDIPLRARAGGGEAPSPAEFGTPTAKDAAAVNSSKRHSVDLSAAVFAARRSVDRLTRTMPLANSRLLLHGEIEVATLAGVVSDASAAAAVGRIECQADGDIEMPASGGHCGGGTPGGGLLETADSAAGTWNFPLSRSSRGAVAVAAVRTSAQAEAPAVVAAAALAALAAPAGMVAEGDTPHGGALSLPLETQTYTWDFQGLDLGALSQATAAVPPNAGAAAGEAVACSPSNTPLGALLQDVLGVAQALRSGIAAPTPPDAVGACDGGTLADATSALADGACVFRGLRVRIGFHGGHFTESEVSFNRASQRTIYSGAVARAAKAVGDVGRGGQVMASAHTLAAVSPSLLRSDALLVLHAGRHLVKEHDAADTELYCLYSRALAGRAAVVEPPRSYQIKVPGSLSAPLGRLTLALLQVGDNMTAGGLEAAARLLSLRAWAQERAADLGGYLAEPTQLPPSTADAGAGEALHVFARGGADIGSLQASLTADGWVTYSGGACKRVACMTARAAWGAALVSVELARQVLGPGHPQLEAIEEACIAAGVSSAGAAGRSSSRTSRPSVTGSPSTAALAQQSSSGRRRSVFVSRLPSLGSGGGLPKSLTLRSSTSGSLPPIVPAPGLAAPPGQQGLLAQKARRRSITDWFAPAAGSGSSASAFAAAPPWALTSPDFGHQGRDSVAGQLATGGSRTSRPSAGSRQGSASAAGGDSAAGPSGASLGGGGAGSRYGGLPQPQEASSGGELVRRTGSAKMFSAVPLQLRQLELASASADGARGAAGGRGRSSRAHDQGSGAAAAAAGEQPSGAASLVMPRRADAGGAVGRGPEAPSLRDSPRGTPDRTAAEHLEADEGELVTALQELLAADASRAVRAPGVTAESAVHTAAAAAAAAALAAPPSTAVAAAAGRLQQLTQLLPPSSAPTVPRGGDGRGSGGGGGGGGGGHPMPLPPWRAHDDDGLGEPWLREPTGSFGSSRSGSANLLGIRLDRALFQAVVGDVRGIPGPPGARVSLDGGAAAAAAAAATASPPPRSAAAHGSGGERSLAWGLHPGFAMPPAGLVQRARSLQIQNAHAAGGGAAAGGSGGHGSLHNDLGRSRSDMLALKQAGAPRAGQWAPHGYEPRSGNATAAAARGSISSFAASSFTYVESATYSQLADLPENEPLVCTADLSPGSALIISPSSSMHPGMLITRRYGTGGSSSHATRGRSFSAGGGGGAGASGSSGGGGGDGLSRMPTSDLTMPVEASAGSDHTVNLAHAGGSYTPSMRAPGGPVGAAVEAAAQAGEPAAAGGARSAGYSSARLIPGVVGAAGLPRGGAGAGGRSRSYSSRSNPLPAAARSSSQKRIGAPASGAPAANVPAAGDVNPPQLHHAAALAAGASGRAGTRAAAAMPAEQSAVTCGSSSRAAAAAGSNSEAAGRDSLLPDSSHPPHLVSDSAETTVSFSAGLPSATRTHSGPVIGSAIAGECSPRGMLVAAPGSEAPIRSAADAHAAQQQAWGIGAKQLQLPRAASSPVPLPMRTSTAGAAAAAAAVDSGPDPAWLTKLPVSPRTSGTLSAPPRQPHKRSLSAVAEAAAGAGRPGGAQHAGGPAAGRRAHAAGSSRADAASAGDDRAGAGRSRAAGHEYTAAGQSGLASAVAAACVPAVTSAEWLAGGPPASAQQHGEMHAVRTAAAAAGSTTGGMRETGVAAAAAAAVLHSASRTGEAGKRTGDDGGIGTGGPPQPDAVLASPTDAAAGGSGDASARGAMAWATGHPRRHLQQGPQHQQHQQRPHSLSGARSNAGSGIIQDDMAMPVFTFAGVIKVRGCRVPVCWVQGQPPSQRGGGAFASLS</sequence>
<feature type="region of interest" description="Disordered" evidence="1">
    <location>
        <begin position="1207"/>
        <end position="1245"/>
    </location>
</feature>
<dbReference type="Proteomes" id="UP000650467">
    <property type="component" value="Unassembled WGS sequence"/>
</dbReference>
<feature type="region of interest" description="Disordered" evidence="1">
    <location>
        <begin position="619"/>
        <end position="643"/>
    </location>
</feature>
<dbReference type="Gene3D" id="3.40.190.10">
    <property type="entry name" value="Periplasmic binding protein-like II"/>
    <property type="match status" value="1"/>
</dbReference>
<name>A0A835VX53_CHLIN</name>
<dbReference type="Gene3D" id="3.30.70.1230">
    <property type="entry name" value="Nucleotide cyclase"/>
    <property type="match status" value="2"/>
</dbReference>
<feature type="compositionally biased region" description="Gly residues" evidence="1">
    <location>
        <begin position="1814"/>
        <end position="1833"/>
    </location>
</feature>